<gene>
    <name evidence="2" type="ORF">OT_ostta17g01690</name>
</gene>
<keyword evidence="3" id="KW-1185">Reference proteome</keyword>
<dbReference type="PANTHER" id="PTHR34131">
    <property type="entry name" value="(RAP ANNOTATION RELEASE2) GALACTOSE-BINDING LIKE DOMAIN CONTAINING PROTEIN"/>
    <property type="match status" value="1"/>
</dbReference>
<dbReference type="InParanoid" id="A0A096P9C4"/>
<dbReference type="OrthoDB" id="497024at2759"/>
<feature type="compositionally biased region" description="Polar residues" evidence="1">
    <location>
        <begin position="1"/>
        <end position="11"/>
    </location>
</feature>
<evidence type="ECO:0000313" key="2">
    <source>
        <dbReference type="EMBL" id="CEG00605.1"/>
    </source>
</evidence>
<dbReference type="Proteomes" id="UP000009170">
    <property type="component" value="Unassembled WGS sequence"/>
</dbReference>
<dbReference type="InterPro" id="IPR018971">
    <property type="entry name" value="DUF1997"/>
</dbReference>
<protein>
    <submittedName>
        <fullName evidence="2">Uncharacterized protein</fullName>
    </submittedName>
</protein>
<feature type="region of interest" description="Disordered" evidence="1">
    <location>
        <begin position="124"/>
        <end position="143"/>
    </location>
</feature>
<dbReference type="EMBL" id="CAID01000017">
    <property type="protein sequence ID" value="CEG00605.1"/>
    <property type="molecule type" value="Genomic_DNA"/>
</dbReference>
<name>A0A096P9C4_OSTTA</name>
<sequence>MRARSSATTTRCVARDQPCRSRATPRRMTGAKNRRVVPREAIATDGDEQRSLESLAPREGENAYGEACTDTMCRSYDVNLRAHAKVRSAVDERKDDASLSLDAYMRLPVSQYVDVPLPLGATMEKVGGGGNEDGSGAAPRSRDEEFRLSIPGLKFLSLEVAPVIDVRVRCLENDEQVETWHGRTWDESQDREKERPETMGVVIKGPCVLIEVIRARVEGKTCESLGLNDMFVNRGTTAFRWRSYGDGSLDGPALSRTGFQDDEDRATEKETSEGPCIMGWTDIGVGVDPPGPFSKLPKSMTQRVGDAVLGTTLRILSSVFVGGLARDYQRWAYDEDYRLGRVK</sequence>
<organism evidence="2 3">
    <name type="scientific">Ostreococcus tauri</name>
    <name type="common">Marine green alga</name>
    <dbReference type="NCBI Taxonomy" id="70448"/>
    <lineage>
        <taxon>Eukaryota</taxon>
        <taxon>Viridiplantae</taxon>
        <taxon>Chlorophyta</taxon>
        <taxon>Mamiellophyceae</taxon>
        <taxon>Mamiellales</taxon>
        <taxon>Bathycoccaceae</taxon>
        <taxon>Ostreococcus</taxon>
    </lineage>
</organism>
<reference evidence="3" key="1">
    <citation type="journal article" date="2006" name="Proc. Natl. Acad. Sci. U.S.A.">
        <title>Genome analysis of the smallest free-living eukaryote Ostreococcus tauri unveils many unique features.</title>
        <authorList>
            <person name="Derelle E."/>
            <person name="Ferraz C."/>
            <person name="Rombauts S."/>
            <person name="Rouze P."/>
            <person name="Worden A.Z."/>
            <person name="Robbens S."/>
            <person name="Partensky F."/>
            <person name="Degroeve S."/>
            <person name="Echeynie S."/>
            <person name="Cooke R."/>
            <person name="Saeys Y."/>
            <person name="Wuyts J."/>
            <person name="Jabbari K."/>
            <person name="Bowler C."/>
            <person name="Panaud O."/>
            <person name="Piegu B."/>
            <person name="Ball S.G."/>
            <person name="Ral J.-P."/>
            <person name="Bouget F.-Y."/>
            <person name="Piganeau G."/>
            <person name="De Baets B."/>
            <person name="Picard A."/>
            <person name="Delseny M."/>
            <person name="Demaille J."/>
            <person name="Van de Peer Y."/>
            <person name="Moreau H."/>
        </authorList>
    </citation>
    <scope>NUCLEOTIDE SEQUENCE [LARGE SCALE GENOMIC DNA]</scope>
    <source>
        <strain evidence="3">OTTH 0595 / CCAP 157/2 / RCC745</strain>
    </source>
</reference>
<evidence type="ECO:0000313" key="3">
    <source>
        <dbReference type="Proteomes" id="UP000009170"/>
    </source>
</evidence>
<feature type="region of interest" description="Disordered" evidence="1">
    <location>
        <begin position="1"/>
        <end position="59"/>
    </location>
</feature>
<dbReference type="KEGG" id="ota:OT_ostta17g01690"/>
<comment type="caution">
    <text evidence="2">The sequence shown here is derived from an EMBL/GenBank/DDBJ whole genome shotgun (WGS) entry which is preliminary data.</text>
</comment>
<dbReference type="PANTHER" id="PTHR34131:SF3">
    <property type="entry name" value="(RAP ANNOTATION RELEASE2) GALACTOSE-BINDING LIKE DOMAIN CONTAINING PROTEIN"/>
    <property type="match status" value="1"/>
</dbReference>
<feature type="compositionally biased region" description="Basic and acidic residues" evidence="1">
    <location>
        <begin position="47"/>
        <end position="59"/>
    </location>
</feature>
<dbReference type="AlphaFoldDB" id="A0A096P9C4"/>
<dbReference type="GeneID" id="34946523"/>
<dbReference type="Pfam" id="PF09366">
    <property type="entry name" value="DUF1997"/>
    <property type="match status" value="1"/>
</dbReference>
<accession>A0A096P9C4</accession>
<reference evidence="2 3" key="2">
    <citation type="journal article" date="2014" name="BMC Genomics">
        <title>An improved genome of the model marine alga Ostreococcus tauri unfolds by assessing Illumina de novo assemblies.</title>
        <authorList>
            <person name="Blanc-Mathieu R."/>
            <person name="Verhelst B."/>
            <person name="Derelle E."/>
            <person name="Rombauts S."/>
            <person name="Bouget F.Y."/>
            <person name="Carre I."/>
            <person name="Chateau A."/>
            <person name="Eyre-Walker A."/>
            <person name="Grimsley N."/>
            <person name="Moreau H."/>
            <person name="Piegu B."/>
            <person name="Rivals E."/>
            <person name="Schackwitz W."/>
            <person name="Van de Peer Y."/>
            <person name="Piganeau G."/>
        </authorList>
    </citation>
    <scope>NUCLEOTIDE SEQUENCE [LARGE SCALE GENOMIC DNA]</scope>
    <source>
        <strain evidence="3">OTTH 0595 / CCAP 157/2 / RCC745</strain>
    </source>
</reference>
<proteinExistence type="predicted"/>
<feature type="region of interest" description="Disordered" evidence="1">
    <location>
        <begin position="252"/>
        <end position="272"/>
    </location>
</feature>
<dbReference type="RefSeq" id="XP_022840472.1">
    <property type="nucleotide sequence ID" value="XM_022984517.1"/>
</dbReference>
<evidence type="ECO:0000256" key="1">
    <source>
        <dbReference type="SAM" id="MobiDB-lite"/>
    </source>
</evidence>